<organism evidence="1">
    <name type="scientific">Myoviridae sp. ctgpD8</name>
    <dbReference type="NCBI Taxonomy" id="2825149"/>
    <lineage>
        <taxon>Viruses</taxon>
        <taxon>Duplodnaviria</taxon>
        <taxon>Heunggongvirae</taxon>
        <taxon>Uroviricota</taxon>
        <taxon>Caudoviricetes</taxon>
    </lineage>
</organism>
<name>A0A8S5QJ20_9CAUD</name>
<reference evidence="1" key="1">
    <citation type="journal article" date="2021" name="Proc. Natl. Acad. Sci. U.S.A.">
        <title>A Catalog of Tens of Thousands of Viruses from Human Metagenomes Reveals Hidden Associations with Chronic Diseases.</title>
        <authorList>
            <person name="Tisza M.J."/>
            <person name="Buck C.B."/>
        </authorList>
    </citation>
    <scope>NUCLEOTIDE SEQUENCE</scope>
    <source>
        <strain evidence="1">CtgpD8</strain>
    </source>
</reference>
<sequence>MLTTAKYLQFDLRKYHKTFCGLYMPLFPANPNY</sequence>
<accession>A0A8S5QJ20</accession>
<protein>
    <submittedName>
        <fullName evidence="1">Uncharacterized protein</fullName>
    </submittedName>
</protein>
<evidence type="ECO:0000313" key="1">
    <source>
        <dbReference type="EMBL" id="DAE18532.1"/>
    </source>
</evidence>
<dbReference type="EMBL" id="BK015657">
    <property type="protein sequence ID" value="DAE18532.1"/>
    <property type="molecule type" value="Genomic_DNA"/>
</dbReference>
<proteinExistence type="predicted"/>